<reference evidence="2 3" key="1">
    <citation type="journal article" date="2011" name="BMC Genomics">
        <title>Comparative genome analysis and genome-guided physiological analysis of Roseobacter litoralis.</title>
        <authorList>
            <person name="Kalhoefer D."/>
            <person name="Thole S."/>
            <person name="Voget S."/>
            <person name="Lehmann R."/>
            <person name="Liesegang H."/>
            <person name="Wollher A."/>
            <person name="Daniel R."/>
            <person name="Simon M."/>
            <person name="Brinkhoff T."/>
        </authorList>
    </citation>
    <scope>NUCLEOTIDE SEQUENCE [LARGE SCALE GENOMIC DNA]</scope>
    <source>
        <strain evidence="3">ATCC 49566 / DSM 6996 / JCM 21268 / NBRC 15278 / OCh 149</strain>
    </source>
</reference>
<dbReference type="HOGENOM" id="CLU_178481_1_1_5"/>
<dbReference type="eggNOG" id="COG5457">
    <property type="taxonomic scope" value="Bacteria"/>
</dbReference>
<dbReference type="Proteomes" id="UP000001353">
    <property type="component" value="Chromosome"/>
</dbReference>
<sequence length="74" mass="8541">MAITRSNSGLDAVFDAGRTFFNQKMDHMRRAQAKRRVYRATYHEFSVLTDRDLKDLGIPRSNIKRLAMEAAYGC</sequence>
<dbReference type="AlphaFoldDB" id="F7ZEK0"/>
<feature type="domain" description="YjiS-like" evidence="1">
    <location>
        <begin position="30"/>
        <end position="63"/>
    </location>
</feature>
<dbReference type="RefSeq" id="WP_013963776.1">
    <property type="nucleotide sequence ID" value="NC_015730.1"/>
</dbReference>
<dbReference type="EMBL" id="CP002623">
    <property type="protein sequence ID" value="AEI95896.1"/>
    <property type="molecule type" value="Genomic_DNA"/>
</dbReference>
<accession>F7ZEK0</accession>
<name>F7ZEK0_ROSLO</name>
<proteinExistence type="predicted"/>
<evidence type="ECO:0000313" key="2">
    <source>
        <dbReference type="EMBL" id="AEI95896.1"/>
    </source>
</evidence>
<keyword evidence="3" id="KW-1185">Reference proteome</keyword>
<dbReference type="KEGG" id="rli:RLO149_c039950"/>
<dbReference type="STRING" id="391595.RLO149_c039950"/>
<gene>
    <name evidence="2" type="ordered locus">RLO149_c039950</name>
</gene>
<protein>
    <recommendedName>
        <fullName evidence="1">YjiS-like domain-containing protein</fullName>
    </recommendedName>
</protein>
<organism evidence="2 3">
    <name type="scientific">Roseobacter litoralis (strain ATCC 49566 / DSM 6996 / JCM 21268 / NBRC 15278 / OCh 149)</name>
    <dbReference type="NCBI Taxonomy" id="391595"/>
    <lineage>
        <taxon>Bacteria</taxon>
        <taxon>Pseudomonadati</taxon>
        <taxon>Pseudomonadota</taxon>
        <taxon>Alphaproteobacteria</taxon>
        <taxon>Rhodobacterales</taxon>
        <taxon>Roseobacteraceae</taxon>
        <taxon>Roseobacter</taxon>
    </lineage>
</organism>
<evidence type="ECO:0000259" key="1">
    <source>
        <dbReference type="Pfam" id="PF06568"/>
    </source>
</evidence>
<dbReference type="InterPro" id="IPR009506">
    <property type="entry name" value="YjiS-like"/>
</dbReference>
<dbReference type="Pfam" id="PF06568">
    <property type="entry name" value="YjiS-like"/>
    <property type="match status" value="1"/>
</dbReference>
<evidence type="ECO:0000313" key="3">
    <source>
        <dbReference type="Proteomes" id="UP000001353"/>
    </source>
</evidence>